<keyword evidence="1" id="KW-1133">Transmembrane helix</keyword>
<sequence>MSGSAITAFVLGLLSVLTSPLFGLCGLVPAMAALIGAYALRVTHVERLRGRALAMWGFWLGVVFFLISVFLLMLGVVGMKLEG</sequence>
<accession>A0A7W8VCA9</accession>
<keyword evidence="2" id="KW-0012">Acyltransferase</keyword>
<feature type="transmembrane region" description="Helical" evidence="1">
    <location>
        <begin position="56"/>
        <end position="77"/>
    </location>
</feature>
<comment type="caution">
    <text evidence="2">The sequence shown here is derived from an EMBL/GenBank/DDBJ whole genome shotgun (WGS) entry which is preliminary data.</text>
</comment>
<dbReference type="AlphaFoldDB" id="A0A7W8VCA9"/>
<protein>
    <submittedName>
        <fullName evidence="2">Apolipoprotein N-acyltransferase</fullName>
    </submittedName>
</protein>
<reference evidence="2 3" key="1">
    <citation type="submission" date="2020-08" db="EMBL/GenBank/DDBJ databases">
        <title>Sequencing the genomes of 1000 actinobacteria strains.</title>
        <authorList>
            <person name="Klenk H.-P."/>
        </authorList>
    </citation>
    <scope>NUCLEOTIDE SEQUENCE [LARGE SCALE GENOMIC DNA]</scope>
    <source>
        <strain evidence="2 3">DSM 44551</strain>
    </source>
</reference>
<keyword evidence="3" id="KW-1185">Reference proteome</keyword>
<evidence type="ECO:0000313" key="2">
    <source>
        <dbReference type="EMBL" id="MBB5430780.1"/>
    </source>
</evidence>
<proteinExistence type="predicted"/>
<dbReference type="EMBL" id="JACHDB010000001">
    <property type="protein sequence ID" value="MBB5430780.1"/>
    <property type="molecule type" value="Genomic_DNA"/>
</dbReference>
<keyword evidence="2" id="KW-0449">Lipoprotein</keyword>
<organism evidence="2 3">
    <name type="scientific">Nocardiopsis composta</name>
    <dbReference type="NCBI Taxonomy" id="157465"/>
    <lineage>
        <taxon>Bacteria</taxon>
        <taxon>Bacillati</taxon>
        <taxon>Actinomycetota</taxon>
        <taxon>Actinomycetes</taxon>
        <taxon>Streptosporangiales</taxon>
        <taxon>Nocardiopsidaceae</taxon>
        <taxon>Nocardiopsis</taxon>
    </lineage>
</organism>
<dbReference type="GO" id="GO:0016746">
    <property type="term" value="F:acyltransferase activity"/>
    <property type="evidence" value="ECO:0007669"/>
    <property type="project" value="UniProtKB-KW"/>
</dbReference>
<evidence type="ECO:0000313" key="3">
    <source>
        <dbReference type="Proteomes" id="UP000572635"/>
    </source>
</evidence>
<dbReference type="Proteomes" id="UP000572635">
    <property type="component" value="Unassembled WGS sequence"/>
</dbReference>
<evidence type="ECO:0000256" key="1">
    <source>
        <dbReference type="SAM" id="Phobius"/>
    </source>
</evidence>
<keyword evidence="2" id="KW-0808">Transferase</keyword>
<keyword evidence="1" id="KW-0472">Membrane</keyword>
<gene>
    <name evidence="2" type="ORF">HDA36_000864</name>
</gene>
<name>A0A7W8VCA9_9ACTN</name>
<keyword evidence="1" id="KW-0812">Transmembrane</keyword>
<dbReference type="RefSeq" id="WP_221331447.1">
    <property type="nucleotide sequence ID" value="NZ_BAAAJD010000139.1"/>
</dbReference>